<sequence>MGLAHFAFIPYVLHIYISYNYHVQLNQSRIKHTWRWPGNVWFLYKVLACPFLFNISTFTFGNFLSWCKFLL</sequence>
<feature type="transmembrane region" description="Helical" evidence="1">
    <location>
        <begin position="6"/>
        <end position="22"/>
    </location>
</feature>
<dbReference type="KEGG" id="bdw:94334617"/>
<dbReference type="RefSeq" id="XP_067804162.1">
    <property type="nucleotide sequence ID" value="XM_067945371.1"/>
</dbReference>
<evidence type="ECO:0000313" key="3">
    <source>
        <dbReference type="Proteomes" id="UP001214638"/>
    </source>
</evidence>
<dbReference type="EMBL" id="JALLKP010000001">
    <property type="protein sequence ID" value="KAK2197320.1"/>
    <property type="molecule type" value="Genomic_DNA"/>
</dbReference>
<accession>A0AAD9UPZ5</accession>
<dbReference type="AlphaFoldDB" id="A0AAD9UPZ5"/>
<name>A0AAD9UPZ5_9APIC</name>
<feature type="transmembrane region" description="Helical" evidence="1">
    <location>
        <begin position="42"/>
        <end position="64"/>
    </location>
</feature>
<keyword evidence="1" id="KW-1133">Transmembrane helix</keyword>
<keyword evidence="3" id="KW-1185">Reference proteome</keyword>
<evidence type="ECO:0000313" key="2">
    <source>
        <dbReference type="EMBL" id="KAK2197320.1"/>
    </source>
</evidence>
<keyword evidence="1" id="KW-0472">Membrane</keyword>
<dbReference type="GeneID" id="94334617"/>
<comment type="caution">
    <text evidence="2">The sequence shown here is derived from an EMBL/GenBank/DDBJ whole genome shotgun (WGS) entry which is preliminary data.</text>
</comment>
<dbReference type="Proteomes" id="UP001214638">
    <property type="component" value="Unassembled WGS sequence"/>
</dbReference>
<keyword evidence="1" id="KW-0812">Transmembrane</keyword>
<protein>
    <submittedName>
        <fullName evidence="2">Uncharacterized protein</fullName>
    </submittedName>
</protein>
<proteinExistence type="predicted"/>
<reference evidence="2" key="1">
    <citation type="journal article" date="2023" name="Nat. Microbiol.">
        <title>Babesia duncani multi-omics identifies virulence factors and drug targets.</title>
        <authorList>
            <person name="Singh P."/>
            <person name="Lonardi S."/>
            <person name="Liang Q."/>
            <person name="Vydyam P."/>
            <person name="Khabirova E."/>
            <person name="Fang T."/>
            <person name="Gihaz S."/>
            <person name="Thekkiniath J."/>
            <person name="Munshi M."/>
            <person name="Abel S."/>
            <person name="Ciampossin L."/>
            <person name="Batugedara G."/>
            <person name="Gupta M."/>
            <person name="Lu X.M."/>
            <person name="Lenz T."/>
            <person name="Chakravarty S."/>
            <person name="Cornillot E."/>
            <person name="Hu Y."/>
            <person name="Ma W."/>
            <person name="Gonzalez L.M."/>
            <person name="Sanchez S."/>
            <person name="Estrada K."/>
            <person name="Sanchez-Flores A."/>
            <person name="Montero E."/>
            <person name="Harb O.S."/>
            <person name="Le Roch K.G."/>
            <person name="Mamoun C.B."/>
        </authorList>
    </citation>
    <scope>NUCLEOTIDE SEQUENCE</scope>
    <source>
        <strain evidence="2">WA1</strain>
    </source>
</reference>
<gene>
    <name evidence="2" type="ORF">BdWA1_000319</name>
</gene>
<evidence type="ECO:0000256" key="1">
    <source>
        <dbReference type="SAM" id="Phobius"/>
    </source>
</evidence>
<organism evidence="2 3">
    <name type="scientific">Babesia duncani</name>
    <dbReference type="NCBI Taxonomy" id="323732"/>
    <lineage>
        <taxon>Eukaryota</taxon>
        <taxon>Sar</taxon>
        <taxon>Alveolata</taxon>
        <taxon>Apicomplexa</taxon>
        <taxon>Aconoidasida</taxon>
        <taxon>Piroplasmida</taxon>
        <taxon>Babesiidae</taxon>
        <taxon>Babesia</taxon>
    </lineage>
</organism>